<feature type="domain" description="Tail sheath protein C-terminal" evidence="2">
    <location>
        <begin position="415"/>
        <end position="520"/>
    </location>
</feature>
<dbReference type="AlphaFoldDB" id="A0A1W1X8D3"/>
<comment type="similarity">
    <text evidence="1">Belongs to the myoviridae tail sheath protein family.</text>
</comment>
<dbReference type="RefSeq" id="WP_084089329.1">
    <property type="nucleotide sequence ID" value="NZ_FWXD01000004.1"/>
</dbReference>
<dbReference type="PANTHER" id="PTHR35861:SF1">
    <property type="entry name" value="PHAGE TAIL SHEATH PROTEIN"/>
    <property type="match status" value="1"/>
</dbReference>
<name>A0A1W1X8D3_9NEIS</name>
<dbReference type="PANTHER" id="PTHR35861">
    <property type="match status" value="1"/>
</dbReference>
<keyword evidence="4" id="KW-1185">Reference proteome</keyword>
<evidence type="ECO:0000256" key="1">
    <source>
        <dbReference type="ARBA" id="ARBA00008005"/>
    </source>
</evidence>
<dbReference type="EMBL" id="FWXD01000004">
    <property type="protein sequence ID" value="SMC20232.1"/>
    <property type="molecule type" value="Genomic_DNA"/>
</dbReference>
<dbReference type="STRING" id="1121001.SAMN02745857_00879"/>
<proteinExistence type="inferred from homology"/>
<dbReference type="Pfam" id="PF17482">
    <property type="entry name" value="Phage_sheath_1C"/>
    <property type="match status" value="1"/>
</dbReference>
<evidence type="ECO:0000259" key="2">
    <source>
        <dbReference type="Pfam" id="PF17482"/>
    </source>
</evidence>
<gene>
    <name evidence="3" type="ORF">SAMN02745857_00879</name>
</gene>
<sequence>MPLSLNTPGTYINEINGFPDSVVPVATAVPAFIGYLPRADYGGKSYYGKPVRISSLAEFAAYFLLPDPPAPADPVQQYSPQYYLLPQAAQPACGEYLQINGQFQSVLPDPDTIYQLYNAVRWFYANGGGTAYIVAVGPYGPPSGLPLTHPVQRAVNGNIRLADLLGGLQALNSEEEPTLYLCPDAVQLSDADNAAYMQAALLQASTLGSCMCLLDVPSGHQPEPQRYALDIAAFRHNTGQQGLDYGAAYYPYVTTSVMQPGEIDFTNLFGGDASQLLPLLNPPSAPNADAAGILAQMQLPAAQRTQSNSQLNNALVAASPVYAQILTQVTAVANTLPPASAMAGVYTVNDADVGVWHSPANVGLAGAVALPVKLSDAQHAELNVDAVSGKSIDAIRAFAGQGILVWGARTLDGNSQDWRYVSVRRTIIMVEQSIKLSLRAFAFSPNDANTWAAVKSMIDSYLTVMWEQGGLQGAKPTDAFSVAVGLGSTMTADDILNGYMQATVQVAVVHPAEFIVMSFKQQMAQEG</sequence>
<dbReference type="Gene3D" id="3.40.50.11780">
    <property type="match status" value="1"/>
</dbReference>
<dbReference type="InterPro" id="IPR052042">
    <property type="entry name" value="Tail_sheath_structural"/>
</dbReference>
<dbReference type="InterPro" id="IPR020287">
    <property type="entry name" value="Tail_sheath_C"/>
</dbReference>
<reference evidence="3 4" key="1">
    <citation type="submission" date="2017-04" db="EMBL/GenBank/DDBJ databases">
        <authorList>
            <person name="Afonso C.L."/>
            <person name="Miller P.J."/>
            <person name="Scott M.A."/>
            <person name="Spackman E."/>
            <person name="Goraichik I."/>
            <person name="Dimitrov K.M."/>
            <person name="Suarez D.L."/>
            <person name="Swayne D.E."/>
        </authorList>
    </citation>
    <scope>NUCLEOTIDE SEQUENCE [LARGE SCALE GENOMIC DNA]</scope>
    <source>
        <strain evidence="3 4">DSM 23236</strain>
    </source>
</reference>
<evidence type="ECO:0000313" key="3">
    <source>
        <dbReference type="EMBL" id="SMC20232.1"/>
    </source>
</evidence>
<protein>
    <recommendedName>
        <fullName evidence="2">Tail sheath protein C-terminal domain-containing protein</fullName>
    </recommendedName>
</protein>
<dbReference type="Proteomes" id="UP000192761">
    <property type="component" value="Unassembled WGS sequence"/>
</dbReference>
<organism evidence="3 4">
    <name type="scientific">Andreprevotia lacus DSM 23236</name>
    <dbReference type="NCBI Taxonomy" id="1121001"/>
    <lineage>
        <taxon>Bacteria</taxon>
        <taxon>Pseudomonadati</taxon>
        <taxon>Pseudomonadota</taxon>
        <taxon>Betaproteobacteria</taxon>
        <taxon>Neisseriales</taxon>
        <taxon>Chitinibacteraceae</taxon>
        <taxon>Andreprevotia</taxon>
    </lineage>
</organism>
<accession>A0A1W1X8D3</accession>
<evidence type="ECO:0000313" key="4">
    <source>
        <dbReference type="Proteomes" id="UP000192761"/>
    </source>
</evidence>
<dbReference type="OrthoDB" id="9767864at2"/>